<accession>A0A0D2LRS6</accession>
<evidence type="ECO:0000313" key="2">
    <source>
        <dbReference type="Proteomes" id="UP000054270"/>
    </source>
</evidence>
<dbReference type="EMBL" id="KN817733">
    <property type="protein sequence ID" value="KJA13533.1"/>
    <property type="molecule type" value="Genomic_DNA"/>
</dbReference>
<protein>
    <recommendedName>
        <fullName evidence="3">Fungal-type protein kinase domain-containing protein</fullName>
    </recommendedName>
</protein>
<dbReference type="Proteomes" id="UP000054270">
    <property type="component" value="Unassembled WGS sequence"/>
</dbReference>
<evidence type="ECO:0008006" key="3">
    <source>
        <dbReference type="Google" id="ProtNLM"/>
    </source>
</evidence>
<reference evidence="2" key="1">
    <citation type="submission" date="2014-04" db="EMBL/GenBank/DDBJ databases">
        <title>Evolutionary Origins and Diversification of the Mycorrhizal Mutualists.</title>
        <authorList>
            <consortium name="DOE Joint Genome Institute"/>
            <consortium name="Mycorrhizal Genomics Consortium"/>
            <person name="Kohler A."/>
            <person name="Kuo A."/>
            <person name="Nagy L.G."/>
            <person name="Floudas D."/>
            <person name="Copeland A."/>
            <person name="Barry K.W."/>
            <person name="Cichocki N."/>
            <person name="Veneault-Fourrey C."/>
            <person name="LaButti K."/>
            <person name="Lindquist E.A."/>
            <person name="Lipzen A."/>
            <person name="Lundell T."/>
            <person name="Morin E."/>
            <person name="Murat C."/>
            <person name="Riley R."/>
            <person name="Ohm R."/>
            <person name="Sun H."/>
            <person name="Tunlid A."/>
            <person name="Henrissat B."/>
            <person name="Grigoriev I.V."/>
            <person name="Hibbett D.S."/>
            <person name="Martin F."/>
        </authorList>
    </citation>
    <scope>NUCLEOTIDE SEQUENCE [LARGE SCALE GENOMIC DNA]</scope>
    <source>
        <strain evidence="2">FD-334 SS-4</strain>
    </source>
</reference>
<dbReference type="AlphaFoldDB" id="A0A0D2LRS6"/>
<evidence type="ECO:0000313" key="1">
    <source>
        <dbReference type="EMBL" id="KJA13533.1"/>
    </source>
</evidence>
<organism evidence="1 2">
    <name type="scientific">Hypholoma sublateritium (strain FD-334 SS-4)</name>
    <dbReference type="NCBI Taxonomy" id="945553"/>
    <lineage>
        <taxon>Eukaryota</taxon>
        <taxon>Fungi</taxon>
        <taxon>Dikarya</taxon>
        <taxon>Basidiomycota</taxon>
        <taxon>Agaricomycotina</taxon>
        <taxon>Agaricomycetes</taxon>
        <taxon>Agaricomycetidae</taxon>
        <taxon>Agaricales</taxon>
        <taxon>Agaricineae</taxon>
        <taxon>Strophariaceae</taxon>
        <taxon>Hypholoma</taxon>
    </lineage>
</organism>
<proteinExistence type="predicted"/>
<sequence>MPHKELDVSTDVSGTVLYMSIELSINMTGNKVPFEYRMDHDMESLFLEFLHIVRFTPGPTGNPGEDILVMPNEIRISQWHHDTLVANIPHVKGSDILRLHDPDKMASVLPKYWSPLAPNVIKLINIIYPQVTIPLCTGKNISKLFKQELNNILAECHKLEDTPHRYGT</sequence>
<gene>
    <name evidence="1" type="ORF">HYPSUDRAFT_209461</name>
</gene>
<keyword evidence="2" id="KW-1185">Reference proteome</keyword>
<name>A0A0D2LRS6_HYPSF</name>